<dbReference type="FunFam" id="3.40.50.720:FF:000084">
    <property type="entry name" value="Short-chain dehydrogenase reductase"/>
    <property type="match status" value="1"/>
</dbReference>
<dbReference type="InterPro" id="IPR036291">
    <property type="entry name" value="NAD(P)-bd_dom_sf"/>
</dbReference>
<protein>
    <submittedName>
        <fullName evidence="3">SDR family oxidoreductase</fullName>
    </submittedName>
</protein>
<organism evidence="3 4">
    <name type="scientific">Pseudomonas gingeri</name>
    <dbReference type="NCBI Taxonomy" id="117681"/>
    <lineage>
        <taxon>Bacteria</taxon>
        <taxon>Pseudomonadati</taxon>
        <taxon>Pseudomonadota</taxon>
        <taxon>Gammaproteobacteria</taxon>
        <taxon>Pseudomonadales</taxon>
        <taxon>Pseudomonadaceae</taxon>
        <taxon>Pseudomonas</taxon>
    </lineage>
</organism>
<dbReference type="GO" id="GO:0016614">
    <property type="term" value="F:oxidoreductase activity, acting on CH-OH group of donors"/>
    <property type="evidence" value="ECO:0007669"/>
    <property type="project" value="UniProtKB-ARBA"/>
</dbReference>
<dbReference type="Pfam" id="PF13561">
    <property type="entry name" value="adh_short_C2"/>
    <property type="match status" value="1"/>
</dbReference>
<proteinExistence type="inferred from homology"/>
<comment type="caution">
    <text evidence="3">The sequence shown here is derived from an EMBL/GenBank/DDBJ whole genome shotgun (WGS) entry which is preliminary data.</text>
</comment>
<accession>A0A7Y7X9E5</accession>
<dbReference type="SUPFAM" id="SSF51735">
    <property type="entry name" value="NAD(P)-binding Rossmann-fold domains"/>
    <property type="match status" value="1"/>
</dbReference>
<evidence type="ECO:0000256" key="2">
    <source>
        <dbReference type="ARBA" id="ARBA00023002"/>
    </source>
</evidence>
<dbReference type="AlphaFoldDB" id="A0A7Y7X9E5"/>
<sequence length="243" mass="25717">MEQYLQGKTALITGSSRGIGRAIALELAQRGAAVCIAFRSNKDEAEKVVKSVESLGGKAIAVKADVSIMDDIYRLYDEVESKLGKLDIVVSNAGIAINKPLVEYTIEDYTSTFDTNTRGAFFVMQQAALRINDGGRIIAISSGGTKLLLSGTSLYLGSKGAVEQFVRGLSKELGARNITVNAVSPGFTNTELLTEDLRTIAAEMSPFNRVGEPQEVAAVVCFVASSQASWVNGQNIGVGGGVM</sequence>
<dbReference type="PRINTS" id="PR00081">
    <property type="entry name" value="GDHRDH"/>
</dbReference>
<reference evidence="3 4" key="1">
    <citation type="submission" date="2020-04" db="EMBL/GenBank/DDBJ databases">
        <title>Molecular characterization of pseudomonads from Agaricus bisporus reveal novel blotch 2 pathogens in Western Europe.</title>
        <authorList>
            <person name="Taparia T."/>
            <person name="Krijger M."/>
            <person name="Haynes E."/>
            <person name="Elpinstone J.G."/>
            <person name="Noble R."/>
            <person name="Van Der Wolf J."/>
        </authorList>
    </citation>
    <scope>NUCLEOTIDE SEQUENCE [LARGE SCALE GENOMIC DNA]</scope>
    <source>
        <strain evidence="3 4">H7001</strain>
    </source>
</reference>
<dbReference type="PRINTS" id="PR00080">
    <property type="entry name" value="SDRFAMILY"/>
</dbReference>
<dbReference type="EMBL" id="JACAQB010000004">
    <property type="protein sequence ID" value="NWB95705.1"/>
    <property type="molecule type" value="Genomic_DNA"/>
</dbReference>
<keyword evidence="2" id="KW-0560">Oxidoreductase</keyword>
<comment type="similarity">
    <text evidence="1">Belongs to the short-chain dehydrogenases/reductases (SDR) family.</text>
</comment>
<dbReference type="InterPro" id="IPR002347">
    <property type="entry name" value="SDR_fam"/>
</dbReference>
<evidence type="ECO:0000313" key="4">
    <source>
        <dbReference type="Proteomes" id="UP000539985"/>
    </source>
</evidence>
<evidence type="ECO:0000313" key="3">
    <source>
        <dbReference type="EMBL" id="NWB95705.1"/>
    </source>
</evidence>
<gene>
    <name evidence="3" type="ORF">HX882_07370</name>
</gene>
<name>A0A7Y7X9E5_9PSED</name>
<dbReference type="RefSeq" id="WP_177100928.1">
    <property type="nucleotide sequence ID" value="NZ_JACAQB010000004.1"/>
</dbReference>
<dbReference type="PANTHER" id="PTHR48107">
    <property type="entry name" value="NADPH-DEPENDENT ALDEHYDE REDUCTASE-LIKE PROTEIN, CHLOROPLASTIC-RELATED"/>
    <property type="match status" value="1"/>
</dbReference>
<dbReference type="PANTHER" id="PTHR48107:SF7">
    <property type="entry name" value="RE15974P"/>
    <property type="match status" value="1"/>
</dbReference>
<evidence type="ECO:0000256" key="1">
    <source>
        <dbReference type="ARBA" id="ARBA00006484"/>
    </source>
</evidence>
<dbReference type="Proteomes" id="UP000539985">
    <property type="component" value="Unassembled WGS sequence"/>
</dbReference>
<dbReference type="Gene3D" id="3.40.50.720">
    <property type="entry name" value="NAD(P)-binding Rossmann-like Domain"/>
    <property type="match status" value="1"/>
</dbReference>